<keyword evidence="3" id="KW-1185">Reference proteome</keyword>
<dbReference type="EMBL" id="JBHSQV010000032">
    <property type="protein sequence ID" value="MFC5985790.1"/>
    <property type="molecule type" value="Genomic_DNA"/>
</dbReference>
<reference evidence="3" key="1">
    <citation type="journal article" date="2019" name="Int. J. Syst. Evol. Microbiol.">
        <title>The Global Catalogue of Microorganisms (GCM) 10K type strain sequencing project: providing services to taxonomists for standard genome sequencing and annotation.</title>
        <authorList>
            <consortium name="The Broad Institute Genomics Platform"/>
            <consortium name="The Broad Institute Genome Sequencing Center for Infectious Disease"/>
            <person name="Wu L."/>
            <person name="Ma J."/>
        </authorList>
    </citation>
    <scope>NUCLEOTIDE SEQUENCE [LARGE SCALE GENOMIC DNA]</scope>
    <source>
        <strain evidence="3">CCM 8749</strain>
    </source>
</reference>
<evidence type="ECO:0000313" key="2">
    <source>
        <dbReference type="EMBL" id="MFC5985790.1"/>
    </source>
</evidence>
<feature type="transmembrane region" description="Helical" evidence="1">
    <location>
        <begin position="39"/>
        <end position="60"/>
    </location>
</feature>
<sequence length="64" mass="7302">MTYLTWLIGDAMFVISIVSFLFLKRKMSEHPGNYKMSALLLKVFIVISFIVMTAGIFIILKNVS</sequence>
<name>A0ABW1IL27_9BACL</name>
<dbReference type="RefSeq" id="WP_379892989.1">
    <property type="nucleotide sequence ID" value="NZ_CBCSCT010000013.1"/>
</dbReference>
<dbReference type="Proteomes" id="UP001596250">
    <property type="component" value="Unassembled WGS sequence"/>
</dbReference>
<feature type="transmembrane region" description="Helical" evidence="1">
    <location>
        <begin position="6"/>
        <end position="23"/>
    </location>
</feature>
<keyword evidence="1" id="KW-1133">Transmembrane helix</keyword>
<gene>
    <name evidence="2" type="ORF">ACFPXP_05020</name>
</gene>
<keyword evidence="1" id="KW-0812">Transmembrane</keyword>
<evidence type="ECO:0000313" key="3">
    <source>
        <dbReference type="Proteomes" id="UP001596250"/>
    </source>
</evidence>
<comment type="caution">
    <text evidence="2">The sequence shown here is derived from an EMBL/GenBank/DDBJ whole genome shotgun (WGS) entry which is preliminary data.</text>
</comment>
<evidence type="ECO:0000256" key="1">
    <source>
        <dbReference type="SAM" id="Phobius"/>
    </source>
</evidence>
<organism evidence="2 3">
    <name type="scientific">Marinicrinis lubricantis</name>
    <dbReference type="NCBI Taxonomy" id="2086470"/>
    <lineage>
        <taxon>Bacteria</taxon>
        <taxon>Bacillati</taxon>
        <taxon>Bacillota</taxon>
        <taxon>Bacilli</taxon>
        <taxon>Bacillales</taxon>
        <taxon>Paenibacillaceae</taxon>
    </lineage>
</organism>
<proteinExistence type="predicted"/>
<protein>
    <submittedName>
        <fullName evidence="2">Uncharacterized protein</fullName>
    </submittedName>
</protein>
<keyword evidence="1" id="KW-0472">Membrane</keyword>
<accession>A0ABW1IL27</accession>